<reference evidence="15" key="1">
    <citation type="journal article" date="2023" name="Commun. Biol.">
        <title>Genome analysis of Parmales, the sister group of diatoms, reveals the evolutionary specialization of diatoms from phago-mixotrophs to photoautotrophs.</title>
        <authorList>
            <person name="Ban H."/>
            <person name="Sato S."/>
            <person name="Yoshikawa S."/>
            <person name="Yamada K."/>
            <person name="Nakamura Y."/>
            <person name="Ichinomiya M."/>
            <person name="Sato N."/>
            <person name="Blanc-Mathieu R."/>
            <person name="Endo H."/>
            <person name="Kuwata A."/>
            <person name="Ogata H."/>
        </authorList>
    </citation>
    <scope>NUCLEOTIDE SEQUENCE [LARGE SCALE GENOMIC DNA]</scope>
    <source>
        <strain evidence="15">NIES 3700</strain>
    </source>
</reference>
<evidence type="ECO:0000256" key="1">
    <source>
        <dbReference type="ARBA" id="ARBA00008136"/>
    </source>
</evidence>
<evidence type="ECO:0000256" key="5">
    <source>
        <dbReference type="ARBA" id="ARBA00022771"/>
    </source>
</evidence>
<dbReference type="SMART" id="SM00547">
    <property type="entry name" value="ZnF_RBZ"/>
    <property type="match status" value="2"/>
</dbReference>
<keyword evidence="2" id="KW-0645">Protease</keyword>
<evidence type="ECO:0000256" key="7">
    <source>
        <dbReference type="ARBA" id="ARBA00022833"/>
    </source>
</evidence>
<dbReference type="InterPro" id="IPR036443">
    <property type="entry name" value="Znf_RanBP2_sf"/>
</dbReference>
<dbReference type="Proteomes" id="UP001165122">
    <property type="component" value="Unassembled WGS sequence"/>
</dbReference>
<evidence type="ECO:0000256" key="12">
    <source>
        <dbReference type="SAM" id="MobiDB-lite"/>
    </source>
</evidence>
<feature type="compositionally biased region" description="Basic residues" evidence="12">
    <location>
        <begin position="376"/>
        <end position="386"/>
    </location>
</feature>
<dbReference type="GO" id="GO:0006508">
    <property type="term" value="P:proteolysis"/>
    <property type="evidence" value="ECO:0007669"/>
    <property type="project" value="UniProtKB-KW"/>
</dbReference>
<dbReference type="InterPro" id="IPR036590">
    <property type="entry name" value="SRAP-like"/>
</dbReference>
<dbReference type="InterPro" id="IPR003738">
    <property type="entry name" value="SRAP"/>
</dbReference>
<evidence type="ECO:0000256" key="2">
    <source>
        <dbReference type="ARBA" id="ARBA00022670"/>
    </source>
</evidence>
<keyword evidence="8" id="KW-0190">Covalent protein-DNA linkage</keyword>
<evidence type="ECO:0000256" key="9">
    <source>
        <dbReference type="ARBA" id="ARBA00023125"/>
    </source>
</evidence>
<keyword evidence="9" id="KW-0238">DNA-binding</keyword>
<keyword evidence="5 11" id="KW-0863">Zinc-finger</keyword>
<dbReference type="PROSITE" id="PS50199">
    <property type="entry name" value="ZF_RANBP2_2"/>
    <property type="match status" value="2"/>
</dbReference>
<dbReference type="Gene3D" id="3.90.1680.10">
    <property type="entry name" value="SOS response associated peptidase-like"/>
    <property type="match status" value="1"/>
</dbReference>
<protein>
    <recommendedName>
        <fullName evidence="13">RanBP2-type domain-containing protein</fullName>
    </recommendedName>
</protein>
<evidence type="ECO:0000313" key="15">
    <source>
        <dbReference type="Proteomes" id="UP001165122"/>
    </source>
</evidence>
<dbReference type="Gene3D" id="4.10.1060.10">
    <property type="entry name" value="Zinc finger, RanBP2-type"/>
    <property type="match status" value="2"/>
</dbReference>
<evidence type="ECO:0000256" key="6">
    <source>
        <dbReference type="ARBA" id="ARBA00022801"/>
    </source>
</evidence>
<name>A0A9W7AHD3_9STRA</name>
<keyword evidence="4" id="KW-0227">DNA damage</keyword>
<dbReference type="EMBL" id="BRXW01000592">
    <property type="protein sequence ID" value="GMH68379.1"/>
    <property type="molecule type" value="Genomic_DNA"/>
</dbReference>
<dbReference type="GO" id="GO:0106300">
    <property type="term" value="P:protein-DNA covalent cross-linking repair"/>
    <property type="evidence" value="ECO:0007669"/>
    <property type="project" value="InterPro"/>
</dbReference>
<evidence type="ECO:0000256" key="11">
    <source>
        <dbReference type="PROSITE-ProRule" id="PRU00322"/>
    </source>
</evidence>
<dbReference type="InterPro" id="IPR001876">
    <property type="entry name" value="Znf_RanBP2"/>
</dbReference>
<dbReference type="GO" id="GO:0003697">
    <property type="term" value="F:single-stranded DNA binding"/>
    <property type="evidence" value="ECO:0007669"/>
    <property type="project" value="InterPro"/>
</dbReference>
<evidence type="ECO:0000313" key="14">
    <source>
        <dbReference type="EMBL" id="GMH68379.1"/>
    </source>
</evidence>
<evidence type="ECO:0000256" key="4">
    <source>
        <dbReference type="ARBA" id="ARBA00022763"/>
    </source>
</evidence>
<keyword evidence="6" id="KW-0378">Hydrolase</keyword>
<dbReference type="Pfam" id="PF00641">
    <property type="entry name" value="Zn_ribbon_RanBP"/>
    <property type="match status" value="2"/>
</dbReference>
<dbReference type="SUPFAM" id="SSF143081">
    <property type="entry name" value="BB1717-like"/>
    <property type="match status" value="1"/>
</dbReference>
<dbReference type="SUPFAM" id="SSF90209">
    <property type="entry name" value="Ran binding protein zinc finger-like"/>
    <property type="match status" value="2"/>
</dbReference>
<feature type="compositionally biased region" description="Pro residues" evidence="12">
    <location>
        <begin position="321"/>
        <end position="335"/>
    </location>
</feature>
<dbReference type="PANTHER" id="PTHR13604:SF0">
    <property type="entry name" value="ABASIC SITE PROCESSING PROTEIN HMCES"/>
    <property type="match status" value="1"/>
</dbReference>
<keyword evidence="15" id="KW-1185">Reference proteome</keyword>
<feature type="region of interest" description="Disordered" evidence="12">
    <location>
        <begin position="299"/>
        <end position="426"/>
    </location>
</feature>
<evidence type="ECO:0000256" key="3">
    <source>
        <dbReference type="ARBA" id="ARBA00022723"/>
    </source>
</evidence>
<dbReference type="PROSITE" id="PS01358">
    <property type="entry name" value="ZF_RANBP2_1"/>
    <property type="match status" value="2"/>
</dbReference>
<dbReference type="PANTHER" id="PTHR13604">
    <property type="entry name" value="DC12-RELATED"/>
    <property type="match status" value="1"/>
</dbReference>
<organism evidence="14 15">
    <name type="scientific">Triparma laevis f. longispina</name>
    <dbReference type="NCBI Taxonomy" id="1714387"/>
    <lineage>
        <taxon>Eukaryota</taxon>
        <taxon>Sar</taxon>
        <taxon>Stramenopiles</taxon>
        <taxon>Ochrophyta</taxon>
        <taxon>Bolidophyceae</taxon>
        <taxon>Parmales</taxon>
        <taxon>Triparmaceae</taxon>
        <taxon>Triparma</taxon>
    </lineage>
</organism>
<sequence length="489" mass="53649">MCGRVRQSAALCTGPVLGANKLSNDIERKDDDDSDYPFGNGDDNMSPGHSALIIYSKNDADTTTTTSTTTSTTAFTTMFQKSRATFGCIARSGTFKKPLPPGASKHFADKMFNAITDEPLAVSYSNMLRKGDTCVIPLEGFYEWTSESKLEGGGKQPYYISPKSPSTPHLLFAGFYKDVPTGSEENPTLRTFSICTTRAYPSMRDAIHSRMPLILNEEEAVEWLRAGTLPSEGHKINLVTRLANKCSTTDMLTWWPVTKKLNKIGNDVGKEPWKEVKLDRGPSVTGFFTKISSPILTISGDLVKPSPKPAVKDEEEELPDVPEPLPLPAQPPATPPKQELNERGFNSPKKSAIPVNWDKSPLHGKWKPPKEEKEKGKKKVTSKTKKSAKESTKTTPPSAKKGNLLSFFDTKPARKATAPKSQSNRSSHKEWACPACTLKNKASKKICSICETKKPSVKAKLNTLWTCSQCTLVNEPEDSKCAACGNVKK</sequence>
<evidence type="ECO:0000256" key="10">
    <source>
        <dbReference type="ARBA" id="ARBA00023239"/>
    </source>
</evidence>
<keyword evidence="3" id="KW-0479">Metal-binding</keyword>
<dbReference type="OrthoDB" id="2111841at2759"/>
<keyword evidence="10" id="KW-0456">Lyase</keyword>
<dbReference type="GO" id="GO:0016829">
    <property type="term" value="F:lyase activity"/>
    <property type="evidence" value="ECO:0007669"/>
    <property type="project" value="UniProtKB-KW"/>
</dbReference>
<evidence type="ECO:0000259" key="13">
    <source>
        <dbReference type="PROSITE" id="PS50199"/>
    </source>
</evidence>
<dbReference type="GO" id="GO:0008270">
    <property type="term" value="F:zinc ion binding"/>
    <property type="evidence" value="ECO:0007669"/>
    <property type="project" value="UniProtKB-KW"/>
</dbReference>
<proteinExistence type="inferred from homology"/>
<keyword evidence="7" id="KW-0862">Zinc</keyword>
<gene>
    <name evidence="14" type="ORF">TrLO_g15090</name>
</gene>
<dbReference type="Pfam" id="PF02586">
    <property type="entry name" value="SRAP"/>
    <property type="match status" value="1"/>
</dbReference>
<feature type="domain" description="RanBP2-type" evidence="13">
    <location>
        <begin position="425"/>
        <end position="456"/>
    </location>
</feature>
<dbReference type="GO" id="GO:0008233">
    <property type="term" value="F:peptidase activity"/>
    <property type="evidence" value="ECO:0007669"/>
    <property type="project" value="UniProtKB-KW"/>
</dbReference>
<feature type="domain" description="RanBP2-type" evidence="13">
    <location>
        <begin position="460"/>
        <end position="489"/>
    </location>
</feature>
<comment type="similarity">
    <text evidence="1">Belongs to the SOS response-associated peptidase family.</text>
</comment>
<accession>A0A9W7AHD3</accession>
<dbReference type="AlphaFoldDB" id="A0A9W7AHD3"/>
<comment type="caution">
    <text evidence="14">The sequence shown here is derived from an EMBL/GenBank/DDBJ whole genome shotgun (WGS) entry which is preliminary data.</text>
</comment>
<evidence type="ECO:0000256" key="8">
    <source>
        <dbReference type="ARBA" id="ARBA00023124"/>
    </source>
</evidence>
<feature type="region of interest" description="Disordered" evidence="12">
    <location>
        <begin position="23"/>
        <end position="42"/>
    </location>
</feature>